<dbReference type="InterPro" id="IPR036390">
    <property type="entry name" value="WH_DNA-bd_sf"/>
</dbReference>
<dbReference type="Gene3D" id="3.30.70.920">
    <property type="match status" value="1"/>
</dbReference>
<dbReference type="GO" id="GO:0005829">
    <property type="term" value="C:cytosol"/>
    <property type="evidence" value="ECO:0007669"/>
    <property type="project" value="TreeGrafter"/>
</dbReference>
<sequence>MTIKDGNLLDDTGLAILRELQANGRISFRELGKKVGLSAPAAIERVRRMESVGIIMGYGARIDPEKAGFPIRAMSAMSTDFKNPDPYLADKITAIPEVIRCLSITGQDDYYVDIVARSIKDLERILGELTRIGKLCTSIVLSSIEKDLKI</sequence>
<accession>A0A1X7J460</accession>
<dbReference type="EMBL" id="FXBB01000008">
    <property type="protein sequence ID" value="SMG22297.1"/>
    <property type="molecule type" value="Genomic_DNA"/>
</dbReference>
<keyword evidence="2" id="KW-0238">DNA-binding</keyword>
<dbReference type="Pfam" id="PF13404">
    <property type="entry name" value="HTH_AsnC-type"/>
    <property type="match status" value="1"/>
</dbReference>
<evidence type="ECO:0000313" key="5">
    <source>
        <dbReference type="EMBL" id="SMG22297.1"/>
    </source>
</evidence>
<evidence type="ECO:0000259" key="4">
    <source>
        <dbReference type="PROSITE" id="PS50956"/>
    </source>
</evidence>
<evidence type="ECO:0000256" key="2">
    <source>
        <dbReference type="ARBA" id="ARBA00023125"/>
    </source>
</evidence>
<evidence type="ECO:0000256" key="1">
    <source>
        <dbReference type="ARBA" id="ARBA00023015"/>
    </source>
</evidence>
<dbReference type="PROSITE" id="PS00519">
    <property type="entry name" value="HTH_ASNC_1"/>
    <property type="match status" value="1"/>
</dbReference>
<dbReference type="InterPro" id="IPR011008">
    <property type="entry name" value="Dimeric_a/b-barrel"/>
</dbReference>
<dbReference type="SMART" id="SM00344">
    <property type="entry name" value="HTH_ASNC"/>
    <property type="match status" value="1"/>
</dbReference>
<keyword evidence="1" id="KW-0805">Transcription regulation</keyword>
<protein>
    <submittedName>
        <fullName evidence="5">Transcriptional regulator, AsnC family</fullName>
    </submittedName>
</protein>
<dbReference type="PROSITE" id="PS50956">
    <property type="entry name" value="HTH_ASNC_2"/>
    <property type="match status" value="1"/>
</dbReference>
<dbReference type="OrthoDB" id="166264at2"/>
<evidence type="ECO:0000313" key="6">
    <source>
        <dbReference type="Proteomes" id="UP000193355"/>
    </source>
</evidence>
<dbReference type="InterPro" id="IPR019885">
    <property type="entry name" value="Tscrpt_reg_HTH_AsnC-type_CS"/>
</dbReference>
<dbReference type="InterPro" id="IPR036388">
    <property type="entry name" value="WH-like_DNA-bd_sf"/>
</dbReference>
<organism evidence="5 6">
    <name type="scientific">Dethiosulfovibrio salsuginis</name>
    <dbReference type="NCBI Taxonomy" id="561720"/>
    <lineage>
        <taxon>Bacteria</taxon>
        <taxon>Thermotogati</taxon>
        <taxon>Synergistota</taxon>
        <taxon>Synergistia</taxon>
        <taxon>Synergistales</taxon>
        <taxon>Dethiosulfovibrionaceae</taxon>
        <taxon>Dethiosulfovibrio</taxon>
    </lineage>
</organism>
<dbReference type="InterPro" id="IPR019887">
    <property type="entry name" value="Tscrpt_reg_AsnC/Lrp_C"/>
</dbReference>
<dbReference type="CDD" id="cd00090">
    <property type="entry name" value="HTH_ARSR"/>
    <property type="match status" value="1"/>
</dbReference>
<dbReference type="PANTHER" id="PTHR30154:SF53">
    <property type="entry name" value="HTH-TYPE TRANSCRIPTIONAL REGULATOR LRPC"/>
    <property type="match status" value="1"/>
</dbReference>
<dbReference type="Pfam" id="PF01037">
    <property type="entry name" value="AsnC_trans_reg"/>
    <property type="match status" value="1"/>
</dbReference>
<gene>
    <name evidence="5" type="ORF">SAMN06275492_10824</name>
</gene>
<dbReference type="InterPro" id="IPR019888">
    <property type="entry name" value="Tscrpt_reg_AsnC-like"/>
</dbReference>
<evidence type="ECO:0000256" key="3">
    <source>
        <dbReference type="ARBA" id="ARBA00023163"/>
    </source>
</evidence>
<dbReference type="SUPFAM" id="SSF46785">
    <property type="entry name" value="Winged helix' DNA-binding domain"/>
    <property type="match status" value="1"/>
</dbReference>
<dbReference type="SUPFAM" id="SSF54909">
    <property type="entry name" value="Dimeric alpha+beta barrel"/>
    <property type="match status" value="1"/>
</dbReference>
<dbReference type="AlphaFoldDB" id="A0A1X7J460"/>
<dbReference type="FunFam" id="1.10.10.10:FF:000186">
    <property type="entry name" value="AsnC family transcriptional regulator"/>
    <property type="match status" value="1"/>
</dbReference>
<dbReference type="Proteomes" id="UP000193355">
    <property type="component" value="Unassembled WGS sequence"/>
</dbReference>
<dbReference type="Gene3D" id="1.10.10.10">
    <property type="entry name" value="Winged helix-like DNA-binding domain superfamily/Winged helix DNA-binding domain"/>
    <property type="match status" value="1"/>
</dbReference>
<dbReference type="RefSeq" id="WP_085544171.1">
    <property type="nucleotide sequence ID" value="NZ_FXBB01000008.1"/>
</dbReference>
<dbReference type="STRING" id="561720.SAMN06275492_10824"/>
<keyword evidence="3" id="KW-0804">Transcription</keyword>
<dbReference type="InterPro" id="IPR000485">
    <property type="entry name" value="AsnC-type_HTH_dom"/>
</dbReference>
<dbReference type="PANTHER" id="PTHR30154">
    <property type="entry name" value="LEUCINE-RESPONSIVE REGULATORY PROTEIN"/>
    <property type="match status" value="1"/>
</dbReference>
<proteinExistence type="predicted"/>
<dbReference type="InterPro" id="IPR011991">
    <property type="entry name" value="ArsR-like_HTH"/>
</dbReference>
<keyword evidence="6" id="KW-1185">Reference proteome</keyword>
<name>A0A1X7J460_9BACT</name>
<dbReference type="PRINTS" id="PR00033">
    <property type="entry name" value="HTHASNC"/>
</dbReference>
<dbReference type="GO" id="GO:0043565">
    <property type="term" value="F:sequence-specific DNA binding"/>
    <property type="evidence" value="ECO:0007669"/>
    <property type="project" value="InterPro"/>
</dbReference>
<feature type="domain" description="HTH asnC-type" evidence="4">
    <location>
        <begin position="9"/>
        <end position="70"/>
    </location>
</feature>
<dbReference type="GO" id="GO:0043200">
    <property type="term" value="P:response to amino acid"/>
    <property type="evidence" value="ECO:0007669"/>
    <property type="project" value="TreeGrafter"/>
</dbReference>
<reference evidence="6" key="1">
    <citation type="submission" date="2017-04" db="EMBL/GenBank/DDBJ databases">
        <authorList>
            <person name="Varghese N."/>
            <person name="Submissions S."/>
        </authorList>
    </citation>
    <scope>NUCLEOTIDE SEQUENCE [LARGE SCALE GENOMIC DNA]</scope>
    <source>
        <strain evidence="6">USBA 82</strain>
    </source>
</reference>